<dbReference type="VEuPathDB" id="FungiDB:F503_04676"/>
<feature type="compositionally biased region" description="Polar residues" evidence="2">
    <location>
        <begin position="1"/>
        <end position="12"/>
    </location>
</feature>
<dbReference type="CDD" id="cd00067">
    <property type="entry name" value="GAL4"/>
    <property type="match status" value="1"/>
</dbReference>
<dbReference type="PROSITE" id="PS50048">
    <property type="entry name" value="ZN2_CY6_FUNGAL_2"/>
    <property type="match status" value="1"/>
</dbReference>
<organism evidence="4 5">
    <name type="scientific">Ophiostoma piceae (strain UAMH 11346)</name>
    <name type="common">Sap stain fungus</name>
    <dbReference type="NCBI Taxonomy" id="1262450"/>
    <lineage>
        <taxon>Eukaryota</taxon>
        <taxon>Fungi</taxon>
        <taxon>Dikarya</taxon>
        <taxon>Ascomycota</taxon>
        <taxon>Pezizomycotina</taxon>
        <taxon>Sordariomycetes</taxon>
        <taxon>Sordariomycetidae</taxon>
        <taxon>Ophiostomatales</taxon>
        <taxon>Ophiostomataceae</taxon>
        <taxon>Ophiostoma</taxon>
    </lineage>
</organism>
<dbReference type="PANTHER" id="PTHR47256:SF1">
    <property type="entry name" value="ZN(II)2CYS6 TRANSCRIPTION FACTOR (EUROFUNG)"/>
    <property type="match status" value="1"/>
</dbReference>
<dbReference type="HOGENOM" id="CLU_019833_0_0_1"/>
<dbReference type="PROSITE" id="PS00463">
    <property type="entry name" value="ZN2_CY6_FUNGAL_1"/>
    <property type="match status" value="1"/>
</dbReference>
<dbReference type="eggNOG" id="ENOG502SHPK">
    <property type="taxonomic scope" value="Eukaryota"/>
</dbReference>
<dbReference type="GO" id="GO:0008270">
    <property type="term" value="F:zinc ion binding"/>
    <property type="evidence" value="ECO:0007669"/>
    <property type="project" value="InterPro"/>
</dbReference>
<dbReference type="OMA" id="HDESIAI"/>
<dbReference type="OrthoDB" id="10261408at2759"/>
<dbReference type="AlphaFoldDB" id="S3BXH8"/>
<keyword evidence="5" id="KW-1185">Reference proteome</keyword>
<evidence type="ECO:0000313" key="4">
    <source>
        <dbReference type="EMBL" id="EPE04161.1"/>
    </source>
</evidence>
<dbReference type="SUPFAM" id="SSF57701">
    <property type="entry name" value="Zn2/Cys6 DNA-binding domain"/>
    <property type="match status" value="1"/>
</dbReference>
<evidence type="ECO:0000313" key="5">
    <source>
        <dbReference type="Proteomes" id="UP000016923"/>
    </source>
</evidence>
<dbReference type="EMBL" id="KE148162">
    <property type="protein sequence ID" value="EPE04161.1"/>
    <property type="molecule type" value="Genomic_DNA"/>
</dbReference>
<name>S3BXH8_OPHP1</name>
<dbReference type="InterPro" id="IPR053187">
    <property type="entry name" value="Notoamide_regulator"/>
</dbReference>
<dbReference type="Pfam" id="PF00172">
    <property type="entry name" value="Zn_clus"/>
    <property type="match status" value="1"/>
</dbReference>
<keyword evidence="1" id="KW-0539">Nucleus</keyword>
<dbReference type="InterPro" id="IPR036864">
    <property type="entry name" value="Zn2-C6_fun-type_DNA-bd_sf"/>
</dbReference>
<dbReference type="SMART" id="SM00066">
    <property type="entry name" value="GAL4"/>
    <property type="match status" value="1"/>
</dbReference>
<accession>S3BXH8</accession>
<dbReference type="STRING" id="1262450.S3BXH8"/>
<protein>
    <submittedName>
        <fullName evidence="4">Nitrate assimilation regulatory protein nira</fullName>
    </submittedName>
</protein>
<dbReference type="CDD" id="cd12148">
    <property type="entry name" value="fungal_TF_MHR"/>
    <property type="match status" value="1"/>
</dbReference>
<dbReference type="GO" id="GO:0000981">
    <property type="term" value="F:DNA-binding transcription factor activity, RNA polymerase II-specific"/>
    <property type="evidence" value="ECO:0007669"/>
    <property type="project" value="InterPro"/>
</dbReference>
<feature type="domain" description="Zn(2)-C6 fungal-type" evidence="3">
    <location>
        <begin position="81"/>
        <end position="111"/>
    </location>
</feature>
<dbReference type="InterPro" id="IPR001138">
    <property type="entry name" value="Zn2Cys6_DnaBD"/>
</dbReference>
<dbReference type="Gene3D" id="4.10.240.10">
    <property type="entry name" value="Zn(2)-C6 fungal-type DNA-binding domain"/>
    <property type="match status" value="1"/>
</dbReference>
<proteinExistence type="predicted"/>
<dbReference type="Proteomes" id="UP000016923">
    <property type="component" value="Unassembled WGS sequence"/>
</dbReference>
<evidence type="ECO:0000256" key="2">
    <source>
        <dbReference type="SAM" id="MobiDB-lite"/>
    </source>
</evidence>
<feature type="compositionally biased region" description="Low complexity" evidence="2">
    <location>
        <begin position="253"/>
        <end position="281"/>
    </location>
</feature>
<dbReference type="PANTHER" id="PTHR47256">
    <property type="entry name" value="ZN(II)2CYS6 TRANSCRIPTION FACTOR (EUROFUNG)-RELATED"/>
    <property type="match status" value="1"/>
</dbReference>
<feature type="region of interest" description="Disordered" evidence="2">
    <location>
        <begin position="1"/>
        <end position="49"/>
    </location>
</feature>
<evidence type="ECO:0000256" key="1">
    <source>
        <dbReference type="ARBA" id="ARBA00023242"/>
    </source>
</evidence>
<feature type="region of interest" description="Disordered" evidence="2">
    <location>
        <begin position="249"/>
        <end position="281"/>
    </location>
</feature>
<reference evidence="4 5" key="1">
    <citation type="journal article" date="2013" name="BMC Genomics">
        <title>The genome and transcriptome of the pine saprophyte Ophiostoma piceae, and a comparison with the bark beetle-associated pine pathogen Grosmannia clavigera.</title>
        <authorList>
            <person name="Haridas S."/>
            <person name="Wang Y."/>
            <person name="Lim L."/>
            <person name="Massoumi Alamouti S."/>
            <person name="Jackman S."/>
            <person name="Docking R."/>
            <person name="Robertson G."/>
            <person name="Birol I."/>
            <person name="Bohlmann J."/>
            <person name="Breuil C."/>
        </authorList>
    </citation>
    <scope>NUCLEOTIDE SEQUENCE [LARGE SCALE GENOMIC DNA]</scope>
    <source>
        <strain evidence="4 5">UAMH 11346</strain>
    </source>
</reference>
<evidence type="ECO:0000259" key="3">
    <source>
        <dbReference type="PROSITE" id="PS50048"/>
    </source>
</evidence>
<gene>
    <name evidence="4" type="ORF">F503_04676</name>
</gene>
<sequence length="760" mass="84545">MTTNPSHSSGNGSRPFRPLLPVTYPPTPIYLQPQSQSHPSQKHPVPIQQRPPHIQSHFTTANTQNAPTLTQRRRRDTSSIACNMCRTKKTACDRIRPSCALCIERGGKCVYRTNYRTNDTPPDATMQSQLMVLQTKVQSQNELLQTLISLPQGDALSLLAQLRQTYSPAATLDSLNGSMHAQMRPSDYRAAHTISPATSHIEFELSAQHRFVYNKIEPVENVSIQALLEPGMDGGYRLAKTDTLMHGTPYLSPPSLTSSPDSSNLSNSSSNPKSPDSTSTSALSYVDDRLHRLDIAYWTSVPIANSMAATVLSYYLENDHSLYNIFDPDLFLDSLVERGAYCSSFLVNAILFVGCQAYTAKDRSAAPLVHLFFTQAEILWRGRSQSLSLDLVATPADFSLICGCEILAMGSYFYGRDTLAHEALSEGRRRAQFLGLLGITPDEQAKHHRADPKWVRMASHVAWGVYSWLSAHCFYYNSEPIQYPPALPPSSITEFPSICQFWTITQEVAVVYLAADRDRTQPPPLAFAEEKYQKLLAWSDVQPPRDVTLQALLLQCWFHCTVIHIFRPFVDTDDVESKPLGSFAAADGSPATVFDASVQQLKHLVYTYLSNVPRIPLSGFFNAAFVHVGHAMVKDYSKLKSKENSDQIRLYFYLCMRAWADLYVCFPTIAEFTQAFLSMAMEAGIVTGAEAQSNMARLKHKGRHHADKGNKPKGVTSLIQLDLSLSNPEEASVTSLARRFNELATFSELTNGGDYIVGDS</sequence>
<feature type="compositionally biased region" description="Low complexity" evidence="2">
    <location>
        <begin position="32"/>
        <end position="46"/>
    </location>
</feature>